<comment type="similarity">
    <text evidence="1 3">Belongs to the short-chain dehydrogenases/reductases (SDR) family.</text>
</comment>
<evidence type="ECO:0000313" key="5">
    <source>
        <dbReference type="Proteomes" id="UP000012174"/>
    </source>
</evidence>
<protein>
    <submittedName>
        <fullName evidence="4">Putative short-chain dehydrogenase reductase family protein</fullName>
    </submittedName>
</protein>
<evidence type="ECO:0000256" key="3">
    <source>
        <dbReference type="RuleBase" id="RU000363"/>
    </source>
</evidence>
<dbReference type="GO" id="GO:0005811">
    <property type="term" value="C:lipid droplet"/>
    <property type="evidence" value="ECO:0007669"/>
    <property type="project" value="TreeGrafter"/>
</dbReference>
<reference evidence="5" key="1">
    <citation type="journal article" date="2013" name="Genome Announc.">
        <title>Draft genome sequence of the grapevine dieback fungus Eutypa lata UCR-EL1.</title>
        <authorList>
            <person name="Blanco-Ulate B."/>
            <person name="Rolshausen P.E."/>
            <person name="Cantu D."/>
        </authorList>
    </citation>
    <scope>NUCLEOTIDE SEQUENCE [LARGE SCALE GENOMIC DNA]</scope>
    <source>
        <strain evidence="5">UCR-EL1</strain>
    </source>
</reference>
<dbReference type="GO" id="GO:0005783">
    <property type="term" value="C:endoplasmic reticulum"/>
    <property type="evidence" value="ECO:0007669"/>
    <property type="project" value="TreeGrafter"/>
</dbReference>
<dbReference type="SUPFAM" id="SSF51735">
    <property type="entry name" value="NAD(P)-binding Rossmann-fold domains"/>
    <property type="match status" value="1"/>
</dbReference>
<dbReference type="GO" id="GO:0019433">
    <property type="term" value="P:triglyceride catabolic process"/>
    <property type="evidence" value="ECO:0007669"/>
    <property type="project" value="TreeGrafter"/>
</dbReference>
<evidence type="ECO:0000256" key="1">
    <source>
        <dbReference type="ARBA" id="ARBA00006484"/>
    </source>
</evidence>
<dbReference type="HOGENOM" id="CLU_010194_2_9_1"/>
<sequence>MPMSPKTILVTGCSGGGIGAAIALELTKRGHYVFATARTVSKIPAKLSEASNVTVLPLDVTSPPSIAEAVQAVTASGRPLDVLFNNAGAGYTMPMLDVDVDKAKQVYEVNVWGVVRTVQAFAGLLIKTKGRVVNLSTCGAAVNTPWIAAYCSSKAALTCISETLRLELSPFGVSVATVMAGVVASHFHDNEPGFKLPEGSRYAFIEDIIAGWASGKSKPGGCSAEKFAELLVEDIVGNGKDGLSWKGPHAGGIRFLSTWLPSWCQDAAMSINQGLKELSQNIAGKEKS</sequence>
<keyword evidence="2" id="KW-0560">Oxidoreductase</keyword>
<evidence type="ECO:0000313" key="4">
    <source>
        <dbReference type="EMBL" id="EMR62659.1"/>
    </source>
</evidence>
<dbReference type="GO" id="GO:0006654">
    <property type="term" value="P:phosphatidic acid biosynthetic process"/>
    <property type="evidence" value="ECO:0007669"/>
    <property type="project" value="TreeGrafter"/>
</dbReference>
<dbReference type="PRINTS" id="PR00081">
    <property type="entry name" value="GDHRDH"/>
</dbReference>
<name>M7S944_EUTLA</name>
<proteinExistence type="inferred from homology"/>
<organism evidence="4 5">
    <name type="scientific">Eutypa lata (strain UCR-EL1)</name>
    <name type="common">Grapevine dieback disease fungus</name>
    <name type="synonym">Eutypa armeniacae</name>
    <dbReference type="NCBI Taxonomy" id="1287681"/>
    <lineage>
        <taxon>Eukaryota</taxon>
        <taxon>Fungi</taxon>
        <taxon>Dikarya</taxon>
        <taxon>Ascomycota</taxon>
        <taxon>Pezizomycotina</taxon>
        <taxon>Sordariomycetes</taxon>
        <taxon>Xylariomycetidae</taxon>
        <taxon>Xylariales</taxon>
        <taxon>Diatrypaceae</taxon>
        <taxon>Eutypa</taxon>
    </lineage>
</organism>
<evidence type="ECO:0000256" key="2">
    <source>
        <dbReference type="ARBA" id="ARBA00023002"/>
    </source>
</evidence>
<keyword evidence="5" id="KW-1185">Reference proteome</keyword>
<dbReference type="PANTHER" id="PTHR44169:SF6">
    <property type="entry name" value="NADPH-DEPENDENT 1-ACYLDIHYDROXYACETONE PHOSPHATE REDUCTASE"/>
    <property type="match status" value="1"/>
</dbReference>
<dbReference type="eggNOG" id="KOG1209">
    <property type="taxonomic scope" value="Eukaryota"/>
</dbReference>
<dbReference type="PRINTS" id="PR00080">
    <property type="entry name" value="SDRFAMILY"/>
</dbReference>
<dbReference type="InterPro" id="IPR002347">
    <property type="entry name" value="SDR_fam"/>
</dbReference>
<dbReference type="InterPro" id="IPR036291">
    <property type="entry name" value="NAD(P)-bd_dom_sf"/>
</dbReference>
<dbReference type="GO" id="GO:0004806">
    <property type="term" value="F:triacylglycerol lipase activity"/>
    <property type="evidence" value="ECO:0007669"/>
    <property type="project" value="TreeGrafter"/>
</dbReference>
<gene>
    <name evidence="4" type="ORF">UCREL1_10410</name>
</gene>
<dbReference type="Gene3D" id="3.40.50.720">
    <property type="entry name" value="NAD(P)-binding Rossmann-like Domain"/>
    <property type="match status" value="1"/>
</dbReference>
<dbReference type="Pfam" id="PF00106">
    <property type="entry name" value="adh_short"/>
    <property type="match status" value="1"/>
</dbReference>
<dbReference type="CDD" id="cd05374">
    <property type="entry name" value="17beta-HSD-like_SDR_c"/>
    <property type="match status" value="1"/>
</dbReference>
<dbReference type="GO" id="GO:0000140">
    <property type="term" value="F:acylglycerone-phosphate reductase (NADP+) activity"/>
    <property type="evidence" value="ECO:0007669"/>
    <property type="project" value="TreeGrafter"/>
</dbReference>
<dbReference type="PANTHER" id="PTHR44169">
    <property type="entry name" value="NADPH-DEPENDENT 1-ACYLDIHYDROXYACETONE PHOSPHATE REDUCTASE"/>
    <property type="match status" value="1"/>
</dbReference>
<dbReference type="OMA" id="RFHANEG"/>
<dbReference type="AlphaFoldDB" id="M7S944"/>
<dbReference type="Proteomes" id="UP000012174">
    <property type="component" value="Unassembled WGS sequence"/>
</dbReference>
<accession>M7S944</accession>
<dbReference type="KEGG" id="ela:UCREL1_10410"/>
<dbReference type="OrthoDB" id="2102561at2759"/>
<dbReference type="EMBL" id="KB707406">
    <property type="protein sequence ID" value="EMR62659.1"/>
    <property type="molecule type" value="Genomic_DNA"/>
</dbReference>